<dbReference type="Proteomes" id="UP000752814">
    <property type="component" value="Unassembled WGS sequence"/>
</dbReference>
<organism evidence="1 2">
    <name type="scientific">Candidatus Methanomassiliicoccus intestinalis</name>
    <dbReference type="NCBI Taxonomy" id="1406512"/>
    <lineage>
        <taxon>Archaea</taxon>
        <taxon>Methanobacteriati</taxon>
        <taxon>Thermoplasmatota</taxon>
        <taxon>Thermoplasmata</taxon>
        <taxon>Methanomassiliicoccales</taxon>
        <taxon>Methanomassiliicoccaceae</taxon>
        <taxon>Methanomassiliicoccus</taxon>
    </lineage>
</organism>
<evidence type="ECO:0000313" key="1">
    <source>
        <dbReference type="EMBL" id="TQS82052.1"/>
    </source>
</evidence>
<dbReference type="RefSeq" id="WP_020448528.1">
    <property type="nucleotide sequence ID" value="NZ_CAYAXV010000010.1"/>
</dbReference>
<comment type="caution">
    <text evidence="1">The sequence shown here is derived from an EMBL/GenBank/DDBJ whole genome shotgun (WGS) entry which is preliminary data.</text>
</comment>
<dbReference type="GeneID" id="41323056"/>
<proteinExistence type="predicted"/>
<name>A0A8J8TE86_9ARCH</name>
<dbReference type="AlphaFoldDB" id="A0A8J8TE86"/>
<reference evidence="1" key="1">
    <citation type="submission" date="2016-03" db="EMBL/GenBank/DDBJ databases">
        <authorList>
            <person name="Borrel G."/>
            <person name="Mccann A."/>
            <person name="O'Toole P.W."/>
        </authorList>
    </citation>
    <scope>NUCLEOTIDE SEQUENCE</scope>
    <source>
        <strain evidence="1">183</strain>
    </source>
</reference>
<gene>
    <name evidence="1" type="ORF">A3207_08050</name>
</gene>
<dbReference type="EMBL" id="LVVT01000018">
    <property type="protein sequence ID" value="TQS82052.1"/>
    <property type="molecule type" value="Genomic_DNA"/>
</dbReference>
<accession>A0A8J8TE86</accession>
<dbReference type="Pfam" id="PF22263">
    <property type="entry name" value="DUF6951"/>
    <property type="match status" value="1"/>
</dbReference>
<sequence>MSDKTCVEVNPGVCRLNTKIQAVYGDDGVVRFEIESECPHVSKIVDVLNDEEMGAFDVMKMPFGENPIYVACGKVLGHAACIVPCALMKAAEVATGMGLKRASEIKFED</sequence>
<evidence type="ECO:0000313" key="2">
    <source>
        <dbReference type="Proteomes" id="UP000752814"/>
    </source>
</evidence>
<protein>
    <submittedName>
        <fullName evidence="1">Uncharacterized protein</fullName>
    </submittedName>
</protein>
<dbReference type="InterPro" id="IPR054227">
    <property type="entry name" value="DUF6951"/>
</dbReference>